<feature type="region of interest" description="Disordered" evidence="1">
    <location>
        <begin position="83"/>
        <end position="175"/>
    </location>
</feature>
<proteinExistence type="predicted"/>
<protein>
    <submittedName>
        <fullName evidence="2">Uncharacterized protein</fullName>
    </submittedName>
</protein>
<sequence length="503" mass="54810">MFFRSQPQLKDQNDWDICFPLKAAEVYAIITKKADANATTIASKLLIEIAKNCGDLGGANQKENPNSGKQSKEDFEITKDDGDLGTAVQKQDPNSDKQSKQVTKNPGGLGGADQKQDPNADKQSKQVTKNPGGPGGADPNQDPNPDKQSKQVTKNRGELGGADQNQNPNSGGVLRSLSESTMNAIDAIYLIVCVLHDLMSVKSPSRENLDNRYAAAARHEAISDVVKLYNQLPLSLLQTTVDRFPNALHKALDSLKPNLDSTVFTSAKGFKLSFDKNRFHGAVDLFCWYYSPFYSKPPSEKDDQRALFSGKENLLDCLYASLVDTAPSGAAISRPATRPPRATQLVKSGHALGKAAGRKVKAQFLEPRTLQVPAVVFDQKLETVVMNLLKWERSKMERPVARYLVLLGDLVGDEGDVGVLKGASVLQGRWKDGEVVEFLRRVKAFASCPSAYPAIDDEVDKMMAAPDVKAGWFAERSRPAKLASVAVLVSLIVAAIVAKRRME</sequence>
<name>A0A843VJI2_COLES</name>
<dbReference type="InterPro" id="IPR004158">
    <property type="entry name" value="DUF247_pln"/>
</dbReference>
<dbReference type="OrthoDB" id="781027at2759"/>
<keyword evidence="3" id="KW-1185">Reference proteome</keyword>
<comment type="caution">
    <text evidence="2">The sequence shown here is derived from an EMBL/GenBank/DDBJ whole genome shotgun (WGS) entry which is preliminary data.</text>
</comment>
<dbReference type="EMBL" id="NMUH01001690">
    <property type="protein sequence ID" value="MQL94557.1"/>
    <property type="molecule type" value="Genomic_DNA"/>
</dbReference>
<dbReference type="AlphaFoldDB" id="A0A843VJI2"/>
<dbReference type="PANTHER" id="PTHR31549">
    <property type="entry name" value="PROTEIN, PUTATIVE (DUF247)-RELATED-RELATED"/>
    <property type="match status" value="1"/>
</dbReference>
<accession>A0A843VJI2</accession>
<organism evidence="2 3">
    <name type="scientific">Colocasia esculenta</name>
    <name type="common">Wild taro</name>
    <name type="synonym">Arum esculentum</name>
    <dbReference type="NCBI Taxonomy" id="4460"/>
    <lineage>
        <taxon>Eukaryota</taxon>
        <taxon>Viridiplantae</taxon>
        <taxon>Streptophyta</taxon>
        <taxon>Embryophyta</taxon>
        <taxon>Tracheophyta</taxon>
        <taxon>Spermatophyta</taxon>
        <taxon>Magnoliopsida</taxon>
        <taxon>Liliopsida</taxon>
        <taxon>Araceae</taxon>
        <taxon>Aroideae</taxon>
        <taxon>Colocasieae</taxon>
        <taxon>Colocasia</taxon>
    </lineage>
</organism>
<reference evidence="2" key="1">
    <citation type="submission" date="2017-07" db="EMBL/GenBank/DDBJ databases">
        <title>Taro Niue Genome Assembly and Annotation.</title>
        <authorList>
            <person name="Atibalentja N."/>
            <person name="Keating K."/>
            <person name="Fields C.J."/>
        </authorList>
    </citation>
    <scope>NUCLEOTIDE SEQUENCE</scope>
    <source>
        <strain evidence="2">Niue_2</strain>
        <tissue evidence="2">Leaf</tissue>
    </source>
</reference>
<gene>
    <name evidence="2" type="ORF">Taro_027212</name>
</gene>
<feature type="compositionally biased region" description="Basic and acidic residues" evidence="1">
    <location>
        <begin position="114"/>
        <end position="124"/>
    </location>
</feature>
<evidence type="ECO:0000313" key="2">
    <source>
        <dbReference type="EMBL" id="MQL94557.1"/>
    </source>
</evidence>
<dbReference type="Proteomes" id="UP000652761">
    <property type="component" value="Unassembled WGS sequence"/>
</dbReference>
<dbReference type="PANTHER" id="PTHR31549:SF24">
    <property type="entry name" value="OS06G0160600 PROTEIN"/>
    <property type="match status" value="1"/>
</dbReference>
<dbReference type="Pfam" id="PF03140">
    <property type="entry name" value="DUF247"/>
    <property type="match status" value="1"/>
</dbReference>
<evidence type="ECO:0000256" key="1">
    <source>
        <dbReference type="SAM" id="MobiDB-lite"/>
    </source>
</evidence>
<evidence type="ECO:0000313" key="3">
    <source>
        <dbReference type="Proteomes" id="UP000652761"/>
    </source>
</evidence>